<evidence type="ECO:0008006" key="3">
    <source>
        <dbReference type="Google" id="ProtNLM"/>
    </source>
</evidence>
<reference evidence="1" key="1">
    <citation type="submission" date="2021-06" db="EMBL/GenBank/DDBJ databases">
        <title>Comparative genomics, transcriptomics and evolutionary studies reveal genomic signatures of adaptation to plant cell wall in hemibiotrophic fungi.</title>
        <authorList>
            <consortium name="DOE Joint Genome Institute"/>
            <person name="Baroncelli R."/>
            <person name="Diaz J.F."/>
            <person name="Benocci T."/>
            <person name="Peng M."/>
            <person name="Battaglia E."/>
            <person name="Haridas S."/>
            <person name="Andreopoulos W."/>
            <person name="Labutti K."/>
            <person name="Pangilinan J."/>
            <person name="Floch G.L."/>
            <person name="Makela M.R."/>
            <person name="Henrissat B."/>
            <person name="Grigoriev I.V."/>
            <person name="Crouch J.A."/>
            <person name="De Vries R.P."/>
            <person name="Sukno S.A."/>
            <person name="Thon M.R."/>
        </authorList>
    </citation>
    <scope>NUCLEOTIDE SEQUENCE</scope>
    <source>
        <strain evidence="1">CBS 125086</strain>
    </source>
</reference>
<sequence>MAITELVFVPLKANEQVRADFYNEIPSLIRATFNVVGGPMASVVGRVLESKPTSADNHCGYLVIFCWESIDMIKDFMKTPGFVNFKASLAGYVDGPPTLQFFEAPPGIAPEETLHDSTHFFFMKSTGTGVQVSHAKQKWDELAATFSRVADDNVKYHNGDGVQEYNGHFAGFSGWKSISALDKALGQMEIQKQLETLTKVGGSISTFTLELNRVF</sequence>
<dbReference type="Gene3D" id="3.30.70.100">
    <property type="match status" value="1"/>
</dbReference>
<proteinExistence type="predicted"/>
<dbReference type="AlphaFoldDB" id="A0AAD8QB33"/>
<dbReference type="InterPro" id="IPR011008">
    <property type="entry name" value="Dimeric_a/b-barrel"/>
</dbReference>
<name>A0AAD8QB33_9PEZI</name>
<accession>A0AAD8QB33</accession>
<protein>
    <recommendedName>
        <fullName evidence="3">ABM domain-containing protein</fullName>
    </recommendedName>
</protein>
<comment type="caution">
    <text evidence="1">The sequence shown here is derived from an EMBL/GenBank/DDBJ whole genome shotgun (WGS) entry which is preliminary data.</text>
</comment>
<dbReference type="Proteomes" id="UP001230504">
    <property type="component" value="Unassembled WGS sequence"/>
</dbReference>
<dbReference type="RefSeq" id="XP_060419621.1">
    <property type="nucleotide sequence ID" value="XM_060551482.1"/>
</dbReference>
<keyword evidence="2" id="KW-1185">Reference proteome</keyword>
<dbReference type="EMBL" id="JAHLJV010000003">
    <property type="protein sequence ID" value="KAK1598959.1"/>
    <property type="molecule type" value="Genomic_DNA"/>
</dbReference>
<evidence type="ECO:0000313" key="1">
    <source>
        <dbReference type="EMBL" id="KAK1598959.1"/>
    </source>
</evidence>
<gene>
    <name evidence="1" type="ORF">LY79DRAFT_204333</name>
</gene>
<dbReference type="SUPFAM" id="SSF54909">
    <property type="entry name" value="Dimeric alpha+beta barrel"/>
    <property type="match status" value="1"/>
</dbReference>
<organism evidence="1 2">
    <name type="scientific">Colletotrichum navitas</name>
    <dbReference type="NCBI Taxonomy" id="681940"/>
    <lineage>
        <taxon>Eukaryota</taxon>
        <taxon>Fungi</taxon>
        <taxon>Dikarya</taxon>
        <taxon>Ascomycota</taxon>
        <taxon>Pezizomycotina</taxon>
        <taxon>Sordariomycetes</taxon>
        <taxon>Hypocreomycetidae</taxon>
        <taxon>Glomerellales</taxon>
        <taxon>Glomerellaceae</taxon>
        <taxon>Colletotrichum</taxon>
        <taxon>Colletotrichum graminicola species complex</taxon>
    </lineage>
</organism>
<dbReference type="GeneID" id="85435722"/>
<evidence type="ECO:0000313" key="2">
    <source>
        <dbReference type="Proteomes" id="UP001230504"/>
    </source>
</evidence>